<dbReference type="PROSITE" id="PS01327">
    <property type="entry name" value="MSCL"/>
    <property type="match status" value="1"/>
</dbReference>
<dbReference type="InterPro" id="IPR036019">
    <property type="entry name" value="MscL_channel"/>
</dbReference>
<dbReference type="SUPFAM" id="SSF81330">
    <property type="entry name" value="Gated mechanosensitive channel"/>
    <property type="match status" value="1"/>
</dbReference>
<comment type="similarity">
    <text evidence="2 10">Belongs to the MscL family.</text>
</comment>
<keyword evidence="4 10" id="KW-1003">Cell membrane</keyword>
<dbReference type="GO" id="GO:0008381">
    <property type="term" value="F:mechanosensitive monoatomic ion channel activity"/>
    <property type="evidence" value="ECO:0007669"/>
    <property type="project" value="UniProtKB-UniRule"/>
</dbReference>
<keyword evidence="5 10" id="KW-0812">Transmembrane</keyword>
<comment type="function">
    <text evidence="10">Channel that opens in response to stretch forces in the membrane lipid bilayer. May participate in the regulation of osmotic pressure changes within the cell.</text>
</comment>
<reference evidence="11" key="2">
    <citation type="submission" date="2021-04" db="EMBL/GenBank/DDBJ databases">
        <authorList>
            <person name="Gilroy R."/>
        </authorList>
    </citation>
    <scope>NUCLEOTIDE SEQUENCE</scope>
    <source>
        <strain evidence="11">CHK187-11901</strain>
    </source>
</reference>
<evidence type="ECO:0000256" key="2">
    <source>
        <dbReference type="ARBA" id="ARBA00007254"/>
    </source>
</evidence>
<dbReference type="NCBIfam" id="TIGR00220">
    <property type="entry name" value="mscL"/>
    <property type="match status" value="1"/>
</dbReference>
<keyword evidence="9 10" id="KW-0407">Ion channel</keyword>
<evidence type="ECO:0000256" key="7">
    <source>
        <dbReference type="ARBA" id="ARBA00023065"/>
    </source>
</evidence>
<dbReference type="AlphaFoldDB" id="A0A9D2SV44"/>
<dbReference type="GO" id="GO:0005886">
    <property type="term" value="C:plasma membrane"/>
    <property type="evidence" value="ECO:0007669"/>
    <property type="project" value="UniProtKB-SubCell"/>
</dbReference>
<dbReference type="Pfam" id="PF01741">
    <property type="entry name" value="MscL"/>
    <property type="match status" value="1"/>
</dbReference>
<comment type="caution">
    <text evidence="11">The sequence shown here is derived from an EMBL/GenBank/DDBJ whole genome shotgun (WGS) entry which is preliminary data.</text>
</comment>
<protein>
    <recommendedName>
        <fullName evidence="10">Large-conductance mechanosensitive channel</fullName>
    </recommendedName>
</protein>
<sequence length="133" mass="14838">MKRFMEEFRTFALRGNMMDMAVGIIIGSAFSGIVTSLSDNLITPLLNLFTTGQTYTLTQIGGFISAFLSSLINFFIMAFILFCMLKAVNRLMRIGRKQAEETASPTRVCPYCRSEIAAEATRCPHCTSMLEPQ</sequence>
<dbReference type="InterPro" id="IPR019823">
    <property type="entry name" value="Mechanosensitive_channel_CS"/>
</dbReference>
<dbReference type="InterPro" id="IPR001185">
    <property type="entry name" value="MS_channel"/>
</dbReference>
<evidence type="ECO:0000256" key="6">
    <source>
        <dbReference type="ARBA" id="ARBA00022989"/>
    </source>
</evidence>
<evidence type="ECO:0000313" key="12">
    <source>
        <dbReference type="Proteomes" id="UP000823896"/>
    </source>
</evidence>
<dbReference type="PANTHER" id="PTHR30266">
    <property type="entry name" value="MECHANOSENSITIVE CHANNEL MSCL"/>
    <property type="match status" value="1"/>
</dbReference>
<dbReference type="PRINTS" id="PR01264">
    <property type="entry name" value="MECHCHANNEL"/>
</dbReference>
<evidence type="ECO:0000256" key="10">
    <source>
        <dbReference type="HAMAP-Rule" id="MF_00115"/>
    </source>
</evidence>
<reference evidence="11" key="1">
    <citation type="journal article" date="2021" name="PeerJ">
        <title>Extensive microbial diversity within the chicken gut microbiome revealed by metagenomics and culture.</title>
        <authorList>
            <person name="Gilroy R."/>
            <person name="Ravi A."/>
            <person name="Getino M."/>
            <person name="Pursley I."/>
            <person name="Horton D.L."/>
            <person name="Alikhan N.F."/>
            <person name="Baker D."/>
            <person name="Gharbi K."/>
            <person name="Hall N."/>
            <person name="Watson M."/>
            <person name="Adriaenssens E.M."/>
            <person name="Foster-Nyarko E."/>
            <person name="Jarju S."/>
            <person name="Secka A."/>
            <person name="Antonio M."/>
            <person name="Oren A."/>
            <person name="Chaudhuri R.R."/>
            <person name="La Ragione R."/>
            <person name="Hildebrand F."/>
            <person name="Pallen M.J."/>
        </authorList>
    </citation>
    <scope>NUCLEOTIDE SEQUENCE</scope>
    <source>
        <strain evidence="11">CHK187-11901</strain>
    </source>
</reference>
<evidence type="ECO:0000256" key="8">
    <source>
        <dbReference type="ARBA" id="ARBA00023136"/>
    </source>
</evidence>
<comment type="subcellular location">
    <subcellularLocation>
        <location evidence="1 10">Cell membrane</location>
        <topology evidence="1 10">Multi-pass membrane protein</topology>
    </subcellularLocation>
</comment>
<evidence type="ECO:0000256" key="4">
    <source>
        <dbReference type="ARBA" id="ARBA00022475"/>
    </source>
</evidence>
<dbReference type="Gene3D" id="1.10.1200.120">
    <property type="entry name" value="Large-conductance mechanosensitive channel, MscL, domain 1"/>
    <property type="match status" value="1"/>
</dbReference>
<keyword evidence="7 10" id="KW-0406">Ion transport</keyword>
<feature type="transmembrane region" description="Helical" evidence="10">
    <location>
        <begin position="21"/>
        <end position="42"/>
    </location>
</feature>
<keyword evidence="6 10" id="KW-1133">Transmembrane helix</keyword>
<dbReference type="PANTHER" id="PTHR30266:SF2">
    <property type="entry name" value="LARGE-CONDUCTANCE MECHANOSENSITIVE CHANNEL"/>
    <property type="match status" value="1"/>
</dbReference>
<proteinExistence type="inferred from homology"/>
<dbReference type="HAMAP" id="MF_00115">
    <property type="entry name" value="MscL"/>
    <property type="match status" value="1"/>
</dbReference>
<evidence type="ECO:0000256" key="5">
    <source>
        <dbReference type="ARBA" id="ARBA00022692"/>
    </source>
</evidence>
<dbReference type="Proteomes" id="UP000823896">
    <property type="component" value="Unassembled WGS sequence"/>
</dbReference>
<name>A0A9D2SV44_9FIRM</name>
<organism evidence="11 12">
    <name type="scientific">Candidatus Merdibacter merdavium</name>
    <dbReference type="NCBI Taxonomy" id="2838692"/>
    <lineage>
        <taxon>Bacteria</taxon>
        <taxon>Bacillati</taxon>
        <taxon>Bacillota</taxon>
        <taxon>Erysipelotrichia</taxon>
        <taxon>Erysipelotrichales</taxon>
        <taxon>Erysipelotrichaceae</taxon>
        <taxon>Merdibacter</taxon>
    </lineage>
</organism>
<keyword evidence="3 10" id="KW-0813">Transport</keyword>
<comment type="subunit">
    <text evidence="10">Homopentamer.</text>
</comment>
<gene>
    <name evidence="10 11" type="primary">mscL</name>
    <name evidence="11" type="ORF">H9702_04190</name>
</gene>
<dbReference type="EMBL" id="DWWM01000024">
    <property type="protein sequence ID" value="HJC36312.1"/>
    <property type="molecule type" value="Genomic_DNA"/>
</dbReference>
<evidence type="ECO:0000313" key="11">
    <source>
        <dbReference type="EMBL" id="HJC36312.1"/>
    </source>
</evidence>
<evidence type="ECO:0000256" key="3">
    <source>
        <dbReference type="ARBA" id="ARBA00022448"/>
    </source>
</evidence>
<keyword evidence="8 10" id="KW-0472">Membrane</keyword>
<evidence type="ECO:0000256" key="9">
    <source>
        <dbReference type="ARBA" id="ARBA00023303"/>
    </source>
</evidence>
<dbReference type="InterPro" id="IPR037673">
    <property type="entry name" value="MSC/AndL"/>
</dbReference>
<feature type="transmembrane region" description="Helical" evidence="10">
    <location>
        <begin position="62"/>
        <end position="88"/>
    </location>
</feature>
<evidence type="ECO:0000256" key="1">
    <source>
        <dbReference type="ARBA" id="ARBA00004651"/>
    </source>
</evidence>
<accession>A0A9D2SV44</accession>